<name>A0A2W4WIY8_9CYAN</name>
<dbReference type="Proteomes" id="UP000249081">
    <property type="component" value="Unassembled WGS sequence"/>
</dbReference>
<organism evidence="2 3">
    <name type="scientific">Shackletoniella antarctica</name>
    <dbReference type="NCBI Taxonomy" id="268115"/>
    <lineage>
        <taxon>Bacteria</taxon>
        <taxon>Bacillati</taxon>
        <taxon>Cyanobacteriota</taxon>
        <taxon>Cyanophyceae</taxon>
        <taxon>Oculatellales</taxon>
        <taxon>Oculatellaceae</taxon>
        <taxon>Shackletoniella</taxon>
    </lineage>
</organism>
<dbReference type="PRINTS" id="PR00111">
    <property type="entry name" value="ABHYDROLASE"/>
</dbReference>
<dbReference type="GO" id="GO:0016787">
    <property type="term" value="F:hydrolase activity"/>
    <property type="evidence" value="ECO:0007669"/>
    <property type="project" value="UniProtKB-KW"/>
</dbReference>
<gene>
    <name evidence="2" type="ORF">DCF17_06425</name>
</gene>
<evidence type="ECO:0000259" key="1">
    <source>
        <dbReference type="Pfam" id="PF12697"/>
    </source>
</evidence>
<dbReference type="Gene3D" id="3.40.50.1820">
    <property type="entry name" value="alpha/beta hydrolase"/>
    <property type="match status" value="1"/>
</dbReference>
<keyword evidence="2" id="KW-0378">Hydrolase</keyword>
<dbReference type="Pfam" id="PF12697">
    <property type="entry name" value="Abhydrolase_6"/>
    <property type="match status" value="1"/>
</dbReference>
<protein>
    <submittedName>
        <fullName evidence="2">Alpha/beta hydrolase</fullName>
    </submittedName>
</protein>
<reference evidence="3" key="1">
    <citation type="submission" date="2018-04" db="EMBL/GenBank/DDBJ databases">
        <authorList>
            <person name="Cornet L."/>
        </authorList>
    </citation>
    <scope>NUCLEOTIDE SEQUENCE [LARGE SCALE GENOMIC DNA]</scope>
</reference>
<evidence type="ECO:0000313" key="3">
    <source>
        <dbReference type="Proteomes" id="UP000249081"/>
    </source>
</evidence>
<accession>A0A2W4WIY8</accession>
<dbReference type="AlphaFoldDB" id="A0A2W4WIY8"/>
<proteinExistence type="predicted"/>
<dbReference type="PANTHER" id="PTHR46438">
    <property type="entry name" value="ALPHA/BETA-HYDROLASES SUPERFAMILY PROTEIN"/>
    <property type="match status" value="1"/>
</dbReference>
<dbReference type="SUPFAM" id="SSF53474">
    <property type="entry name" value="alpha/beta-Hydrolases"/>
    <property type="match status" value="1"/>
</dbReference>
<dbReference type="PANTHER" id="PTHR46438:SF2">
    <property type="entry name" value="ALPHA_BETA-HYDROLASES SUPERFAMILY PROTEIN"/>
    <property type="match status" value="1"/>
</dbReference>
<reference evidence="2 3" key="2">
    <citation type="submission" date="2018-06" db="EMBL/GenBank/DDBJ databases">
        <title>Metagenomic assembly of (sub)arctic Cyanobacteria and their associated microbiome from non-axenic cultures.</title>
        <authorList>
            <person name="Baurain D."/>
        </authorList>
    </citation>
    <scope>NUCLEOTIDE SEQUENCE [LARGE SCALE GENOMIC DNA]</scope>
    <source>
        <strain evidence="2">ULC041bin1</strain>
    </source>
</reference>
<feature type="domain" description="AB hydrolase-1" evidence="1">
    <location>
        <begin position="39"/>
        <end position="280"/>
    </location>
</feature>
<dbReference type="InterPro" id="IPR000073">
    <property type="entry name" value="AB_hydrolase_1"/>
</dbReference>
<comment type="caution">
    <text evidence="2">The sequence shown here is derived from an EMBL/GenBank/DDBJ whole genome shotgun (WGS) entry which is preliminary data.</text>
</comment>
<dbReference type="EMBL" id="QBMN01000031">
    <property type="protein sequence ID" value="PZO43147.1"/>
    <property type="molecule type" value="Genomic_DNA"/>
</dbReference>
<evidence type="ECO:0000313" key="2">
    <source>
        <dbReference type="EMBL" id="PZO43147.1"/>
    </source>
</evidence>
<dbReference type="InterPro" id="IPR029058">
    <property type="entry name" value="AB_hydrolase_fold"/>
</dbReference>
<sequence>MFIPPGFVQRSLVLSQGTVVYFEADPDFWPAPPASPRPLVFIHGFGGGSSSYEWSKVYPAFAADYPVLAPDLIGWGQSDHPDRPLTTAAYEALLAEILQKLCPEPPMVVASSLSAAMLVRVAIAHPTLIRGMFLVTPAGLADFGQDPSSSFINQVVKLPLIDQLLYRGAIATAEGIKLFLAQRQFADASKISDEMVAAYLASAQQPNADVAALAFVRGDLSFDLAVDLPQLTTPTTMLWGEAAQLTDIDTGRRLAALNPTAIRRFEALPGVGLTPQLEVPGVTIGLIQQFLEAMAL</sequence>